<dbReference type="SUPFAM" id="SSF53335">
    <property type="entry name" value="S-adenosyl-L-methionine-dependent methyltransferases"/>
    <property type="match status" value="1"/>
</dbReference>
<dbReference type="InterPro" id="IPR029063">
    <property type="entry name" value="SAM-dependent_MTases_sf"/>
</dbReference>
<dbReference type="Pfam" id="PF13489">
    <property type="entry name" value="Methyltransf_23"/>
    <property type="match status" value="1"/>
</dbReference>
<organism evidence="3 4">
    <name type="scientific">Acetobacter fallax</name>
    <dbReference type="NCBI Taxonomy" id="1737473"/>
    <lineage>
        <taxon>Bacteria</taxon>
        <taxon>Pseudomonadati</taxon>
        <taxon>Pseudomonadota</taxon>
        <taxon>Alphaproteobacteria</taxon>
        <taxon>Acetobacterales</taxon>
        <taxon>Acetobacteraceae</taxon>
        <taxon>Acetobacter</taxon>
    </lineage>
</organism>
<comment type="caution">
    <text evidence="3">The sequence shown here is derived from an EMBL/GenBank/DDBJ whole genome shotgun (WGS) entry which is preliminary data.</text>
</comment>
<reference evidence="3 4" key="1">
    <citation type="journal article" date="2020" name="Int. J. Syst. Evol. Microbiol.">
        <title>Novel acetic acid bacteria from cider fermentations: Acetobacter conturbans sp. nov. and Acetobacter fallax sp. nov.</title>
        <authorList>
            <person name="Sombolestani A.S."/>
            <person name="Cleenwerck I."/>
            <person name="Cnockaert M."/>
            <person name="Borremans W."/>
            <person name="Wieme A.D."/>
            <person name="De Vuyst L."/>
            <person name="Vandamme P."/>
        </authorList>
    </citation>
    <scope>NUCLEOTIDE SEQUENCE [LARGE SCALE GENOMIC DNA]</scope>
    <source>
        <strain evidence="3 4">LMG 1637</strain>
    </source>
</reference>
<protein>
    <submittedName>
        <fullName evidence="3">Methyltransferase domain-containing protein</fullName>
    </submittedName>
</protein>
<dbReference type="Proteomes" id="UP000615326">
    <property type="component" value="Unassembled WGS sequence"/>
</dbReference>
<gene>
    <name evidence="3" type="ORF">GOB84_13410</name>
</gene>
<keyword evidence="4" id="KW-1185">Reference proteome</keyword>
<evidence type="ECO:0000259" key="2">
    <source>
        <dbReference type="Pfam" id="PF08484"/>
    </source>
</evidence>
<evidence type="ECO:0000259" key="1">
    <source>
        <dbReference type="Pfam" id="PF08421"/>
    </source>
</evidence>
<dbReference type="Gene3D" id="3.40.50.720">
    <property type="entry name" value="NAD(P)-binding Rossmann-like Domain"/>
    <property type="match status" value="1"/>
</dbReference>
<dbReference type="Pfam" id="PF08484">
    <property type="entry name" value="Methyltransf_14"/>
    <property type="match status" value="1"/>
</dbReference>
<evidence type="ECO:0000313" key="3">
    <source>
        <dbReference type="EMBL" id="NHO33536.1"/>
    </source>
</evidence>
<dbReference type="InterPro" id="IPR013691">
    <property type="entry name" value="MeTrfase_14"/>
</dbReference>
<dbReference type="EMBL" id="WOSW01000031">
    <property type="protein sequence ID" value="NHO33536.1"/>
    <property type="molecule type" value="Genomic_DNA"/>
</dbReference>
<dbReference type="InterPro" id="IPR013630">
    <property type="entry name" value="Methyltransf_Zn-bd_dom_put"/>
</dbReference>
<keyword evidence="3" id="KW-0489">Methyltransferase</keyword>
<dbReference type="PANTHER" id="PTHR43861">
    <property type="entry name" value="TRANS-ACONITATE 2-METHYLTRANSFERASE-RELATED"/>
    <property type="match status" value="1"/>
</dbReference>
<dbReference type="Gene3D" id="6.10.250.3100">
    <property type="match status" value="1"/>
</dbReference>
<dbReference type="InterPro" id="IPR038576">
    <property type="entry name" value="Methyltransf_Zn-bd_dom_put_sf"/>
</dbReference>
<dbReference type="GO" id="GO:0008168">
    <property type="term" value="F:methyltransferase activity"/>
    <property type="evidence" value="ECO:0007669"/>
    <property type="project" value="UniProtKB-KW"/>
</dbReference>
<dbReference type="Gene3D" id="3.40.50.150">
    <property type="entry name" value="Vaccinia Virus protein VP39"/>
    <property type="match status" value="1"/>
</dbReference>
<proteinExistence type="predicted"/>
<name>A0ABX0KEK2_9PROT</name>
<dbReference type="RefSeq" id="WP_173578051.1">
    <property type="nucleotide sequence ID" value="NZ_WOSW01000031.1"/>
</dbReference>
<sequence length="428" mass="48349">MYSSQILDCATAQSQDAEPDHGPCRLCGERLKTTVVDLGVSPLANAFISRKSRNRMEAFYPLHAMICDSCHLVQLEEFESPQEIFRDYLYYSSYSTSWLKHAEAYVAQQITRFNLDASSLIVEIASNDGYLLQYAQERGVKVLGIEPASTVAEVAIGKGIRTEIAFFGEETAERLKDCGVQADLMVANNVLAHVPDLHDFLQGFYVLLKKDGVVTFEFPHLMRLLQETQFDTIYHEHFSYLSLRTVSQALQQHGLRVFDVEELPTHGGSLRVYATHDESEKHPTQISVGELLHRELAAGLEDMKTYKDFAERVVQIKENLVEFLINAKRAGQKIVAYGAPAKGNTLLNFCGIGPEFISFTTDMNPHKQQMLLPGSRIPIMPPEEIRHSRPDAVVILPWNLKDEIMPQLAYIREWGGRFVLPIPDLHVL</sequence>
<dbReference type="GO" id="GO:0032259">
    <property type="term" value="P:methylation"/>
    <property type="evidence" value="ECO:0007669"/>
    <property type="project" value="UniProtKB-KW"/>
</dbReference>
<feature type="domain" description="Methyltransferase putative zinc binding" evidence="1">
    <location>
        <begin position="24"/>
        <end position="85"/>
    </location>
</feature>
<keyword evidence="3" id="KW-0808">Transferase</keyword>
<dbReference type="PANTHER" id="PTHR43861:SF5">
    <property type="entry name" value="BLL5978 PROTEIN"/>
    <property type="match status" value="1"/>
</dbReference>
<dbReference type="Pfam" id="PF08421">
    <property type="entry name" value="Methyltransf_13"/>
    <property type="match status" value="1"/>
</dbReference>
<dbReference type="Gene3D" id="6.20.50.110">
    <property type="entry name" value="Methyltransferase, zinc-binding domain"/>
    <property type="match status" value="1"/>
</dbReference>
<evidence type="ECO:0000313" key="4">
    <source>
        <dbReference type="Proteomes" id="UP000615326"/>
    </source>
</evidence>
<feature type="domain" description="C-methyltransferase" evidence="2">
    <location>
        <begin position="264"/>
        <end position="423"/>
    </location>
</feature>
<accession>A0ABX0KEK2</accession>